<comment type="caution">
    <text evidence="5">The sequence shown here is derived from an EMBL/GenBank/DDBJ whole genome shotgun (WGS) entry which is preliminary data.</text>
</comment>
<reference evidence="5 6" key="1">
    <citation type="journal article" date="2019" name="Nat. Microbiol.">
        <title>Mediterranean grassland soil C-N compound turnover is dependent on rainfall and depth, and is mediated by genomically divergent microorganisms.</title>
        <authorList>
            <person name="Diamond S."/>
            <person name="Andeer P.F."/>
            <person name="Li Z."/>
            <person name="Crits-Christoph A."/>
            <person name="Burstein D."/>
            <person name="Anantharaman K."/>
            <person name="Lane K.R."/>
            <person name="Thomas B.C."/>
            <person name="Pan C."/>
            <person name="Northen T.R."/>
            <person name="Banfield J.F."/>
        </authorList>
    </citation>
    <scope>NUCLEOTIDE SEQUENCE [LARGE SCALE GENOMIC DNA]</scope>
    <source>
        <strain evidence="5">WS_1</strain>
    </source>
</reference>
<dbReference type="GO" id="GO:1901135">
    <property type="term" value="P:carbohydrate derivative metabolic process"/>
    <property type="evidence" value="ECO:0007669"/>
    <property type="project" value="InterPro"/>
</dbReference>
<gene>
    <name evidence="5" type="ORF">E6K71_07305</name>
</gene>
<dbReference type="GO" id="GO:0005975">
    <property type="term" value="P:carbohydrate metabolic process"/>
    <property type="evidence" value="ECO:0007669"/>
    <property type="project" value="InterPro"/>
</dbReference>
<feature type="domain" description="SIS" evidence="4">
    <location>
        <begin position="48"/>
        <end position="193"/>
    </location>
</feature>
<dbReference type="Pfam" id="PF10432">
    <property type="entry name" value="bact-PGI_C"/>
    <property type="match status" value="1"/>
</dbReference>
<name>A0A538SAP1_UNCEI</name>
<dbReference type="InterPro" id="IPR046348">
    <property type="entry name" value="SIS_dom_sf"/>
</dbReference>
<dbReference type="CDD" id="cd05637">
    <property type="entry name" value="SIS_PGI_PMI_2"/>
    <property type="match status" value="1"/>
</dbReference>
<accession>A0A538SAP1</accession>
<dbReference type="GO" id="GO:0004476">
    <property type="term" value="F:mannose-6-phosphate isomerase activity"/>
    <property type="evidence" value="ECO:0007669"/>
    <property type="project" value="InterPro"/>
</dbReference>
<evidence type="ECO:0000259" key="4">
    <source>
        <dbReference type="PROSITE" id="PS51464"/>
    </source>
</evidence>
<dbReference type="CDD" id="cd05017">
    <property type="entry name" value="SIS_PGI_PMI_1"/>
    <property type="match status" value="1"/>
</dbReference>
<evidence type="ECO:0000313" key="6">
    <source>
        <dbReference type="Proteomes" id="UP000316292"/>
    </source>
</evidence>
<evidence type="ECO:0000313" key="5">
    <source>
        <dbReference type="EMBL" id="TMQ48440.1"/>
    </source>
</evidence>
<dbReference type="PROSITE" id="PS51464">
    <property type="entry name" value="SIS"/>
    <property type="match status" value="1"/>
</dbReference>
<dbReference type="Gene3D" id="3.40.50.10490">
    <property type="entry name" value="Glucose-6-phosphate isomerase like protein, domain 1"/>
    <property type="match status" value="2"/>
</dbReference>
<evidence type="ECO:0000256" key="3">
    <source>
        <dbReference type="SAM" id="MobiDB-lite"/>
    </source>
</evidence>
<evidence type="ECO:0000256" key="1">
    <source>
        <dbReference type="ARBA" id="ARBA00010523"/>
    </source>
</evidence>
<dbReference type="GO" id="GO:0004347">
    <property type="term" value="F:glucose-6-phosphate isomerase activity"/>
    <property type="evidence" value="ECO:0007669"/>
    <property type="project" value="InterPro"/>
</dbReference>
<feature type="region of interest" description="Disordered" evidence="3">
    <location>
        <begin position="1"/>
        <end position="21"/>
    </location>
</feature>
<dbReference type="Proteomes" id="UP000316292">
    <property type="component" value="Unassembled WGS sequence"/>
</dbReference>
<dbReference type="InterPro" id="IPR035484">
    <property type="entry name" value="SIS_PGI/PMI_1"/>
</dbReference>
<keyword evidence="2 5" id="KW-0413">Isomerase</keyword>
<dbReference type="EMBL" id="VBOR01000075">
    <property type="protein sequence ID" value="TMQ48440.1"/>
    <property type="molecule type" value="Genomic_DNA"/>
</dbReference>
<dbReference type="GO" id="GO:0097367">
    <property type="term" value="F:carbohydrate derivative binding"/>
    <property type="evidence" value="ECO:0007669"/>
    <property type="project" value="InterPro"/>
</dbReference>
<comment type="similarity">
    <text evidence="1">Belongs to the PGI/PMI family.</text>
</comment>
<dbReference type="SUPFAM" id="SSF53697">
    <property type="entry name" value="SIS domain"/>
    <property type="match status" value="1"/>
</dbReference>
<evidence type="ECO:0000256" key="2">
    <source>
        <dbReference type="ARBA" id="ARBA00023235"/>
    </source>
</evidence>
<dbReference type="AlphaFoldDB" id="A0A538SAP1"/>
<protein>
    <submittedName>
        <fullName evidence="5">Bifunctional phosphoglucose/phosphomannose isomerase</fullName>
    </submittedName>
</protein>
<proteinExistence type="inferred from homology"/>
<dbReference type="InterPro" id="IPR019490">
    <property type="entry name" value="Glu6P/Mann6P_isomerase_C"/>
</dbReference>
<organism evidence="5 6">
    <name type="scientific">Eiseniibacteriota bacterium</name>
    <dbReference type="NCBI Taxonomy" id="2212470"/>
    <lineage>
        <taxon>Bacteria</taxon>
        <taxon>Candidatus Eiseniibacteriota</taxon>
    </lineage>
</organism>
<sequence length="367" mass="39403">MTPKGKGGAARSRSGVLDSAARRARIDPEDMAAKIAGFPEQLRAGAAIADSAVRGIDPTRPRAFVLAGMGGSAIAGDLLRVLADREGVVPVHVVRHYDPPAWIAPEDFLLFSSYSGETEETLNAFRSLKRIGCRAAVLASGGTLAAQARKEGLPVALLPGGLPPRAALGYSFGALAHIAHHLGVLWDADRRLEEAAKAVEEKAATALLPGVLQSRNPAKRIAIRLTGHPIMLVANHRTLEPVAWRWKGQFNENSKHLAWVSSLPEMNHNEVDGFVNPGAVIGRIAAVLLRDPEDHPRVARRFDWLTGYLKKRNLHVETVMLEGDDPMSRILAGVSLGDFVSYYLALLNGADPSALPGVTALKRALQK</sequence>
<dbReference type="InterPro" id="IPR001347">
    <property type="entry name" value="SIS_dom"/>
</dbReference>